<dbReference type="InterPro" id="IPR005119">
    <property type="entry name" value="LysR_subst-bd"/>
</dbReference>
<dbReference type="Proteomes" id="UP001203284">
    <property type="component" value="Unassembled WGS sequence"/>
</dbReference>
<evidence type="ECO:0000256" key="1">
    <source>
        <dbReference type="ARBA" id="ARBA00009437"/>
    </source>
</evidence>
<proteinExistence type="inferred from homology"/>
<evidence type="ECO:0000313" key="6">
    <source>
        <dbReference type="EMBL" id="MCK0197146.1"/>
    </source>
</evidence>
<evidence type="ECO:0000313" key="7">
    <source>
        <dbReference type="Proteomes" id="UP001203284"/>
    </source>
</evidence>
<dbReference type="PRINTS" id="PR00039">
    <property type="entry name" value="HTHLYSR"/>
</dbReference>
<dbReference type="PANTHER" id="PTHR30537">
    <property type="entry name" value="HTH-TYPE TRANSCRIPTIONAL REGULATOR"/>
    <property type="match status" value="1"/>
</dbReference>
<dbReference type="SUPFAM" id="SSF46785">
    <property type="entry name" value="Winged helix' DNA-binding domain"/>
    <property type="match status" value="1"/>
</dbReference>
<dbReference type="InterPro" id="IPR036388">
    <property type="entry name" value="WH-like_DNA-bd_sf"/>
</dbReference>
<dbReference type="Gene3D" id="1.10.10.10">
    <property type="entry name" value="Winged helix-like DNA-binding domain superfamily/Winged helix DNA-binding domain"/>
    <property type="match status" value="1"/>
</dbReference>
<comment type="caution">
    <text evidence="6">The sequence shown here is derived from an EMBL/GenBank/DDBJ whole genome shotgun (WGS) entry which is preliminary data.</text>
</comment>
<dbReference type="SUPFAM" id="SSF53850">
    <property type="entry name" value="Periplasmic binding protein-like II"/>
    <property type="match status" value="1"/>
</dbReference>
<dbReference type="EMBL" id="JALKCH010000005">
    <property type="protein sequence ID" value="MCK0197146.1"/>
    <property type="molecule type" value="Genomic_DNA"/>
</dbReference>
<dbReference type="Pfam" id="PF03466">
    <property type="entry name" value="LysR_substrate"/>
    <property type="match status" value="1"/>
</dbReference>
<keyword evidence="2" id="KW-0805">Transcription regulation</keyword>
<dbReference type="PANTHER" id="PTHR30537:SF74">
    <property type="entry name" value="HTH-TYPE TRANSCRIPTIONAL REGULATOR TRPI"/>
    <property type="match status" value="1"/>
</dbReference>
<name>A0ABT0DB07_9HYPH</name>
<evidence type="ECO:0000256" key="2">
    <source>
        <dbReference type="ARBA" id="ARBA00023015"/>
    </source>
</evidence>
<dbReference type="InterPro" id="IPR058163">
    <property type="entry name" value="LysR-type_TF_proteobact-type"/>
</dbReference>
<protein>
    <submittedName>
        <fullName evidence="6">LysR family transcriptional regulator</fullName>
    </submittedName>
</protein>
<dbReference type="Gene3D" id="3.40.190.10">
    <property type="entry name" value="Periplasmic binding protein-like II"/>
    <property type="match status" value="2"/>
</dbReference>
<organism evidence="6 7">
    <name type="scientific">Ancylobacter crimeensis</name>
    <dbReference type="NCBI Taxonomy" id="2579147"/>
    <lineage>
        <taxon>Bacteria</taxon>
        <taxon>Pseudomonadati</taxon>
        <taxon>Pseudomonadota</taxon>
        <taxon>Alphaproteobacteria</taxon>
        <taxon>Hyphomicrobiales</taxon>
        <taxon>Xanthobacteraceae</taxon>
        <taxon>Ancylobacter</taxon>
    </lineage>
</organism>
<dbReference type="InterPro" id="IPR036390">
    <property type="entry name" value="WH_DNA-bd_sf"/>
</dbReference>
<evidence type="ECO:0000259" key="5">
    <source>
        <dbReference type="PROSITE" id="PS50931"/>
    </source>
</evidence>
<keyword evidence="7" id="KW-1185">Reference proteome</keyword>
<keyword evidence="4" id="KW-0804">Transcription</keyword>
<accession>A0ABT0DB07</accession>
<evidence type="ECO:0000256" key="4">
    <source>
        <dbReference type="ARBA" id="ARBA00023163"/>
    </source>
</evidence>
<dbReference type="PROSITE" id="PS50931">
    <property type="entry name" value="HTH_LYSR"/>
    <property type="match status" value="1"/>
</dbReference>
<dbReference type="RefSeq" id="WP_247028749.1">
    <property type="nucleotide sequence ID" value="NZ_JALKCH010000005.1"/>
</dbReference>
<comment type="similarity">
    <text evidence="1">Belongs to the LysR transcriptional regulatory family.</text>
</comment>
<evidence type="ECO:0000256" key="3">
    <source>
        <dbReference type="ARBA" id="ARBA00023125"/>
    </source>
</evidence>
<dbReference type="Pfam" id="PF00126">
    <property type="entry name" value="HTH_1"/>
    <property type="match status" value="1"/>
</dbReference>
<sequence>MRKIRLGLPSMNGFFTFEAAARCGNFARAAAELNVTPAAVSRMVGRLEDHLDVVLFDRLHGGVALTDAGRILYEAIARGFSGIEHALQEIEDRRAGVETVTLSVSTGFTTHWMMPRMAEIKRVFPSLELRFQLVMGAVTGPVSDVDLGMRFVDGPDVRHEASYIMPEVLMPIASPAYRDATGQASAGRAADPPLATLIHLTEAQPDWSHLFYPDAPGGALPSMNFGDYAIVVQAAMLGQGVALGWLNVCCHWLRMGALVPLGERVMTTGRHCQFVRAREKPLRPIVADLRDWVIARMRADIEAVGERYPALNLDGVIAAQQNVNAPIAAESHLKASQTPVGPLPR</sequence>
<reference evidence="6 7" key="1">
    <citation type="submission" date="2022-04" db="EMBL/GenBank/DDBJ databases">
        <authorList>
            <person name="Grouzdev D.S."/>
            <person name="Pantiukh K.S."/>
            <person name="Krutkina M.S."/>
        </authorList>
    </citation>
    <scope>NUCLEOTIDE SEQUENCE [LARGE SCALE GENOMIC DNA]</scope>
    <source>
        <strain evidence="6 7">6x-1</strain>
    </source>
</reference>
<dbReference type="InterPro" id="IPR000847">
    <property type="entry name" value="LysR_HTH_N"/>
</dbReference>
<feature type="domain" description="HTH lysR-type" evidence="5">
    <location>
        <begin position="16"/>
        <end position="66"/>
    </location>
</feature>
<gene>
    <name evidence="6" type="ORF">MWN34_09500</name>
</gene>
<keyword evidence="3" id="KW-0238">DNA-binding</keyword>